<feature type="domain" description="RED-like N-terminal" evidence="5">
    <location>
        <begin position="45"/>
        <end position="139"/>
    </location>
</feature>
<proteinExistence type="predicted"/>
<feature type="compositionally biased region" description="Basic and acidic residues" evidence="4">
    <location>
        <begin position="409"/>
        <end position="420"/>
    </location>
</feature>
<feature type="compositionally biased region" description="Basic residues" evidence="4">
    <location>
        <begin position="391"/>
        <end position="403"/>
    </location>
</feature>
<dbReference type="EMBL" id="LUGG01000006">
    <property type="protein sequence ID" value="OBZ74055.1"/>
    <property type="molecule type" value="Genomic_DNA"/>
</dbReference>
<feature type="coiled-coil region" evidence="3">
    <location>
        <begin position="68"/>
        <end position="95"/>
    </location>
</feature>
<reference evidence="6 7" key="1">
    <citation type="submission" date="2016-03" db="EMBL/GenBank/DDBJ databases">
        <title>Whole genome sequencing of Grifola frondosa 9006-11.</title>
        <authorList>
            <person name="Min B."/>
            <person name="Park H."/>
            <person name="Kim J.-G."/>
            <person name="Cho H."/>
            <person name="Oh Y.-L."/>
            <person name="Kong W.-S."/>
            <person name="Choi I.-G."/>
        </authorList>
    </citation>
    <scope>NUCLEOTIDE SEQUENCE [LARGE SCALE GENOMIC DNA]</scope>
    <source>
        <strain evidence="6 7">9006-11</strain>
    </source>
</reference>
<keyword evidence="3" id="KW-0175">Coiled coil</keyword>
<organism evidence="6 7">
    <name type="scientific">Grifola frondosa</name>
    <name type="common">Maitake</name>
    <name type="synonym">Polyporus frondosus</name>
    <dbReference type="NCBI Taxonomy" id="5627"/>
    <lineage>
        <taxon>Eukaryota</taxon>
        <taxon>Fungi</taxon>
        <taxon>Dikarya</taxon>
        <taxon>Basidiomycota</taxon>
        <taxon>Agaricomycotina</taxon>
        <taxon>Agaricomycetes</taxon>
        <taxon>Polyporales</taxon>
        <taxon>Grifolaceae</taxon>
        <taxon>Grifola</taxon>
    </lineage>
</organism>
<dbReference type="PANTHER" id="PTHR12765">
    <property type="entry name" value="RED PROTEIN IK FACTOR CYTOKINE IK"/>
    <property type="match status" value="1"/>
</dbReference>
<sequence>MDQDSFRKLLQTPSTSTSSRAPLAAKPAKLKPVSSSQPTFKPRTIKKKQNDAYRDRASERRLGLDNDYAEVEALAEDFERRAAQAADRKAIEEQRKYLGGDSTHSVLVKGLDFALLEQNRARAAAAEASTTDASLEQAFLEAGPAKRTREDIVRELKSKRTASVPDESSQASASMDVALEEAKKAGKFKPIGFKPVGGSAANGDKPKRKKKTKASEEPAERRKKRKVVVEASPPPLAPDAVPSASTSQLPSPPPAPEPEPESADYDFDIFAGAGEYTGVDLGDDSESEGGQSDVERRARSPGSHIEGANDGPQEHSPQPRGNWFAPAEDAALPPVVDDMQEPTLARAMVEEGEGEEDEEETGGPVRLQPLASSVLPSIKDLLALDEEADKTKKRRARKEKKRGGGGAEGKVDKAKVDKAKVDKAKVDRDYQRLKAYTEKKAATGKT</sequence>
<evidence type="ECO:0000256" key="2">
    <source>
        <dbReference type="ARBA" id="ARBA00023242"/>
    </source>
</evidence>
<dbReference type="Proteomes" id="UP000092993">
    <property type="component" value="Unassembled WGS sequence"/>
</dbReference>
<protein>
    <submittedName>
        <fullName evidence="6">Protein Red</fullName>
    </submittedName>
</protein>
<keyword evidence="7" id="KW-1185">Reference proteome</keyword>
<evidence type="ECO:0000313" key="6">
    <source>
        <dbReference type="EMBL" id="OBZ74055.1"/>
    </source>
</evidence>
<evidence type="ECO:0000256" key="3">
    <source>
        <dbReference type="SAM" id="Coils"/>
    </source>
</evidence>
<feature type="compositionally biased region" description="Acidic residues" evidence="4">
    <location>
        <begin position="258"/>
        <end position="267"/>
    </location>
</feature>
<dbReference type="InterPro" id="IPR039896">
    <property type="entry name" value="Red-like"/>
</dbReference>
<feature type="compositionally biased region" description="Low complexity" evidence="4">
    <location>
        <begin position="21"/>
        <end position="32"/>
    </location>
</feature>
<dbReference type="OrthoDB" id="3366823at2759"/>
<gene>
    <name evidence="6" type="primary">Ik</name>
    <name evidence="6" type="ORF">A0H81_05877</name>
</gene>
<dbReference type="STRING" id="5627.A0A1C7MAX7"/>
<dbReference type="OMA" id="LKSTHMV"/>
<feature type="compositionally biased region" description="Acidic residues" evidence="4">
    <location>
        <begin position="350"/>
        <end position="361"/>
    </location>
</feature>
<feature type="region of interest" description="Disordered" evidence="4">
    <location>
        <begin position="141"/>
        <end position="420"/>
    </location>
</feature>
<dbReference type="GO" id="GO:0005634">
    <property type="term" value="C:nucleus"/>
    <property type="evidence" value="ECO:0007669"/>
    <property type="project" value="UniProtKB-SubCell"/>
</dbReference>
<dbReference type="InterPro" id="IPR012916">
    <property type="entry name" value="RED_N"/>
</dbReference>
<feature type="compositionally biased region" description="Polar residues" evidence="4">
    <location>
        <begin position="11"/>
        <end position="20"/>
    </location>
</feature>
<keyword evidence="2" id="KW-0539">Nucleus</keyword>
<feature type="compositionally biased region" description="Basic and acidic residues" evidence="4">
    <location>
        <begin position="147"/>
        <end position="158"/>
    </location>
</feature>
<dbReference type="AlphaFoldDB" id="A0A1C7MAX7"/>
<feature type="compositionally biased region" description="Basic and acidic residues" evidence="4">
    <location>
        <begin position="48"/>
        <end position="58"/>
    </location>
</feature>
<name>A0A1C7MAX7_GRIFR</name>
<evidence type="ECO:0000256" key="4">
    <source>
        <dbReference type="SAM" id="MobiDB-lite"/>
    </source>
</evidence>
<comment type="caution">
    <text evidence="6">The sequence shown here is derived from an EMBL/GenBank/DDBJ whole genome shotgun (WGS) entry which is preliminary data.</text>
</comment>
<comment type="subcellular location">
    <subcellularLocation>
        <location evidence="1">Nucleus</location>
    </subcellularLocation>
</comment>
<evidence type="ECO:0000259" key="5">
    <source>
        <dbReference type="Pfam" id="PF07808"/>
    </source>
</evidence>
<feature type="region of interest" description="Disordered" evidence="4">
    <location>
        <begin position="1"/>
        <end position="58"/>
    </location>
</feature>
<evidence type="ECO:0000256" key="1">
    <source>
        <dbReference type="ARBA" id="ARBA00004123"/>
    </source>
</evidence>
<evidence type="ECO:0000313" key="7">
    <source>
        <dbReference type="Proteomes" id="UP000092993"/>
    </source>
</evidence>
<dbReference type="Pfam" id="PF07808">
    <property type="entry name" value="RED_N"/>
    <property type="match status" value="1"/>
</dbReference>
<accession>A0A1C7MAX7</accession>